<comment type="caution">
    <text evidence="2">The sequence shown here is derived from an EMBL/GenBank/DDBJ whole genome shotgun (WGS) entry which is preliminary data.</text>
</comment>
<proteinExistence type="predicted"/>
<dbReference type="EMBL" id="SGPL01000048">
    <property type="protein sequence ID" value="THH19342.1"/>
    <property type="molecule type" value="Genomic_DNA"/>
</dbReference>
<accession>A0A4S4M2P0</accession>
<evidence type="ECO:0000313" key="3">
    <source>
        <dbReference type="Proteomes" id="UP000310158"/>
    </source>
</evidence>
<gene>
    <name evidence="2" type="ORF">EW146_g1813</name>
</gene>
<feature type="transmembrane region" description="Helical" evidence="1">
    <location>
        <begin position="635"/>
        <end position="654"/>
    </location>
</feature>
<dbReference type="AlphaFoldDB" id="A0A4S4M2P0"/>
<evidence type="ECO:0000313" key="2">
    <source>
        <dbReference type="EMBL" id="THH19342.1"/>
    </source>
</evidence>
<dbReference type="Proteomes" id="UP000310158">
    <property type="component" value="Unassembled WGS sequence"/>
</dbReference>
<keyword evidence="1" id="KW-0472">Membrane</keyword>
<name>A0A4S4M2P0_9AGAM</name>
<feature type="transmembrane region" description="Helical" evidence="1">
    <location>
        <begin position="596"/>
        <end position="615"/>
    </location>
</feature>
<reference evidence="2 3" key="1">
    <citation type="submission" date="2019-02" db="EMBL/GenBank/DDBJ databases">
        <title>Genome sequencing of the rare red list fungi Bondarzewia mesenterica.</title>
        <authorList>
            <person name="Buettner E."/>
            <person name="Kellner H."/>
        </authorList>
    </citation>
    <scope>NUCLEOTIDE SEQUENCE [LARGE SCALE GENOMIC DNA]</scope>
    <source>
        <strain evidence="2 3">DSM 108281</strain>
    </source>
</reference>
<dbReference type="OrthoDB" id="2657661at2759"/>
<keyword evidence="3" id="KW-1185">Reference proteome</keyword>
<evidence type="ECO:0008006" key="4">
    <source>
        <dbReference type="Google" id="ProtNLM"/>
    </source>
</evidence>
<sequence>MPSSASFLSAMMVYFSSYFRFLARQIKMERMSSSDPSHFSFFTCNNATSDSSSTRGHCEAKVIAPSICPLPVAHVVPDYSDVIVSSRPIIIHRTPSRYGTLDMTANSAEVNGDSSDSRFLVSPALRQHSINGSSSSMLSGEEAVTVVSDARYSCQSHEPGSSPVHHGIYHLVEVKPIIPQWIDRYARNINVKKTVSRYNTVISPFRKSFCDPICETDWTTHVHPGGAKYFFNVQKQIYTDANPGNDKSLKGQGLGIDIALHHIEKKLKDHERIRSLDYGEDLVLELIYEEDQYQLWGYYFVDHNYRTIFWAEEFDTKGVFDEVEVVNSDAHLRHEFRSWYWEHCSLFPRASRFTSDDIQEALRTLMSGILDQTTSSGSLVPYPADTLKLMLETLLAWNGLGKVDDALIFHVARLLSYYAHAEFVHHHGETGARLQPGQSIYGHGEVERMSLAFRIVSILNFWSPTYCLRKLSSVTMDDIIIMVTWQSFIEEELKQWADVTIQYSTSGRQPGLPCNPLGCQRSQWGGGSSSGEGSVSTEWTAAQILSALSTFFLISSITNTFLLRGLYSSDMRSNIGQLARFFKSHRRSSGIFFEDLELMAVLHSIPFACLAWGAIFSALSFTSWSFESYGSATRALFVAALLLVVGCALLWIFTRNPNYIDVCKEWSVSGTQNMWTYLTALKTRSRSHRFRSSLRRRSDPSIQMGTRRTIDETQV</sequence>
<protein>
    <recommendedName>
        <fullName evidence="4">WW domain-containing protein</fullName>
    </recommendedName>
</protein>
<organism evidence="2 3">
    <name type="scientific">Bondarzewia mesenterica</name>
    <dbReference type="NCBI Taxonomy" id="1095465"/>
    <lineage>
        <taxon>Eukaryota</taxon>
        <taxon>Fungi</taxon>
        <taxon>Dikarya</taxon>
        <taxon>Basidiomycota</taxon>
        <taxon>Agaricomycotina</taxon>
        <taxon>Agaricomycetes</taxon>
        <taxon>Russulales</taxon>
        <taxon>Bondarzewiaceae</taxon>
        <taxon>Bondarzewia</taxon>
    </lineage>
</organism>
<evidence type="ECO:0000256" key="1">
    <source>
        <dbReference type="SAM" id="Phobius"/>
    </source>
</evidence>
<keyword evidence="1" id="KW-1133">Transmembrane helix</keyword>
<keyword evidence="1" id="KW-0812">Transmembrane</keyword>